<evidence type="ECO:0000313" key="1">
    <source>
        <dbReference type="EMBL" id="EMI15476.1"/>
    </source>
</evidence>
<dbReference type="SUPFAM" id="SSF52540">
    <property type="entry name" value="P-loop containing nucleoside triphosphate hydrolases"/>
    <property type="match status" value="1"/>
</dbReference>
<gene>
    <name evidence="1" type="ORF">RMSM_07598</name>
</gene>
<dbReference type="Pfam" id="PF24389">
    <property type="entry name" value="ORC-CDC6-like"/>
    <property type="match status" value="1"/>
</dbReference>
<dbReference type="OrthoDB" id="8432819at2"/>
<dbReference type="Gene3D" id="3.40.50.300">
    <property type="entry name" value="P-loop containing nucleotide triphosphate hydrolases"/>
    <property type="match status" value="1"/>
</dbReference>
<comment type="caution">
    <text evidence="1">The sequence shown here is derived from an EMBL/GenBank/DDBJ whole genome shotgun (WGS) entry which is preliminary data.</text>
</comment>
<proteinExistence type="predicted"/>
<evidence type="ECO:0008006" key="3">
    <source>
        <dbReference type="Google" id="ProtNLM"/>
    </source>
</evidence>
<reference evidence="1 2" key="1">
    <citation type="journal article" date="2013" name="Mar. Genomics">
        <title>Expression of sulfatases in Rhodopirellula baltica and the diversity of sulfatases in the genus Rhodopirellula.</title>
        <authorList>
            <person name="Wegner C.E."/>
            <person name="Richter-Heitmann T."/>
            <person name="Klindworth A."/>
            <person name="Klockow C."/>
            <person name="Richter M."/>
            <person name="Achstetter T."/>
            <person name="Glockner F.O."/>
            <person name="Harder J."/>
        </authorList>
    </citation>
    <scope>NUCLEOTIDE SEQUENCE [LARGE SCALE GENOMIC DNA]</scope>
    <source>
        <strain evidence="1 2">SM1</strain>
    </source>
</reference>
<keyword evidence="2" id="KW-1185">Reference proteome</keyword>
<protein>
    <recommendedName>
        <fullName evidence="3">Orc1-like AAA ATPase domain-containing protein</fullName>
    </recommendedName>
</protein>
<accession>M5R8U8</accession>
<dbReference type="RefSeq" id="WP_008709078.1">
    <property type="nucleotide sequence ID" value="NZ_ANOG01001082.1"/>
</dbReference>
<dbReference type="InterPro" id="IPR056955">
    <property type="entry name" value="ORC-CDC6-like"/>
</dbReference>
<dbReference type="EMBL" id="ANOG01001082">
    <property type="protein sequence ID" value="EMI15476.1"/>
    <property type="molecule type" value="Genomic_DNA"/>
</dbReference>
<dbReference type="AlphaFoldDB" id="M5R8U8"/>
<dbReference type="InterPro" id="IPR027417">
    <property type="entry name" value="P-loop_NTPase"/>
</dbReference>
<evidence type="ECO:0000313" key="2">
    <source>
        <dbReference type="Proteomes" id="UP000011991"/>
    </source>
</evidence>
<organism evidence="1 2">
    <name type="scientific">Rhodopirellula maiorica SM1</name>
    <dbReference type="NCBI Taxonomy" id="1265738"/>
    <lineage>
        <taxon>Bacteria</taxon>
        <taxon>Pseudomonadati</taxon>
        <taxon>Planctomycetota</taxon>
        <taxon>Planctomycetia</taxon>
        <taxon>Pirellulales</taxon>
        <taxon>Pirellulaceae</taxon>
        <taxon>Novipirellula</taxon>
    </lineage>
</organism>
<dbReference type="PATRIC" id="fig|1265738.3.peg.7585"/>
<sequence length="516" mass="58916">MKTDELKKQASDIVDDFARRCHVTPPNFEIVDKAGDKYLAISVGRVNDIYANHIEQVSDALEEDHPFSDRIFLRQKTPDAWLRSTETQLLEKLISESLTVGRSTLDSEYHKKFIPFLGGEERQIFSDANHVVFGRRGAGKSSLVLYACNNARRENIPFVWIALQQYRGRDDLMVIPQVLYELIEGIAAYESIDIERIEKLRKIVNALEDKEGDLTRKDIDIVLPRIARELLPFVRENGKFYICIDDLHLLDKSLQPYFLSAFYSFARGNHIYLKITAIENFARLYDENAREGLQPPGDAQIIRLDYNLVNPKAAHDHLQRVLNGYVQYAGIPSLASLFGNNVLERLVWVAAGVPRDALYIFRQAIGKARTAGRKMIAVTDINMAAAESLTEKESYINDDAAAESSQIRAAIDDIKQFCLKTSRCNAFLVHIDANDPRYNIIKKVSDLRFLHVLHPGITPEKAGEKYEALMLDYAFYTGFRKAPSVKEFKSQPEQPLAKELRQLDRYPYESRLPEPT</sequence>
<name>M5R8U8_9BACT</name>
<dbReference type="Proteomes" id="UP000011991">
    <property type="component" value="Unassembled WGS sequence"/>
</dbReference>